<accession>A0ABU5KCL9</accession>
<evidence type="ECO:0000313" key="1">
    <source>
        <dbReference type="EMBL" id="MDZ5662599.1"/>
    </source>
</evidence>
<comment type="caution">
    <text evidence="1">The sequence shown here is derived from an EMBL/GenBank/DDBJ whole genome shotgun (WGS) entry which is preliminary data.</text>
</comment>
<evidence type="ECO:0000313" key="2">
    <source>
        <dbReference type="Proteomes" id="UP001291999"/>
    </source>
</evidence>
<keyword evidence="2" id="KW-1185">Reference proteome</keyword>
<dbReference type="SUPFAM" id="SSF52540">
    <property type="entry name" value="P-loop containing nucleoside triphosphate hydrolases"/>
    <property type="match status" value="1"/>
</dbReference>
<dbReference type="Proteomes" id="UP001291999">
    <property type="component" value="Unassembled WGS sequence"/>
</dbReference>
<dbReference type="Pfam" id="PF13671">
    <property type="entry name" value="AAA_33"/>
    <property type="match status" value="1"/>
</dbReference>
<organism evidence="1 2">
    <name type="scientific">Nocardioides renjunii</name>
    <dbReference type="NCBI Taxonomy" id="3095075"/>
    <lineage>
        <taxon>Bacteria</taxon>
        <taxon>Bacillati</taxon>
        <taxon>Actinomycetota</taxon>
        <taxon>Actinomycetes</taxon>
        <taxon>Propionibacteriales</taxon>
        <taxon>Nocardioidaceae</taxon>
        <taxon>Nocardioides</taxon>
    </lineage>
</organism>
<dbReference type="RefSeq" id="WP_322424614.1">
    <property type="nucleotide sequence ID" value="NZ_JAXQPW010000004.1"/>
</dbReference>
<gene>
    <name evidence="1" type="ORF">SFC79_12565</name>
</gene>
<dbReference type="InterPro" id="IPR027417">
    <property type="entry name" value="P-loop_NTPase"/>
</dbReference>
<dbReference type="EMBL" id="JAXQPW010000004">
    <property type="protein sequence ID" value="MDZ5662599.1"/>
    <property type="molecule type" value="Genomic_DNA"/>
</dbReference>
<sequence length="168" mass="18352">MRGYVLVGGWPGSGKTTLADALASELDVPHLSKDAVKEALMDAVGPPSDVEASRRLGRMAVLALLGAARGCRAAVIDSTWYPYAEPLARSLPGPIVEVRCRVPLEVARERYGRRVRDPRHLDGLRTERSCGGSRSRRSAWVPSSRWTRPASSMSTASLRRCGPCWRPD</sequence>
<proteinExistence type="predicted"/>
<name>A0ABU5KCL9_9ACTN</name>
<dbReference type="Gene3D" id="3.40.50.300">
    <property type="entry name" value="P-loop containing nucleotide triphosphate hydrolases"/>
    <property type="match status" value="1"/>
</dbReference>
<reference evidence="1 2" key="1">
    <citation type="submission" date="2023-11" db="EMBL/GenBank/DDBJ databases">
        <title>Novel species in genus Nocardioides.</title>
        <authorList>
            <person name="Zhou H."/>
        </authorList>
    </citation>
    <scope>NUCLEOTIDE SEQUENCE [LARGE SCALE GENOMIC DNA]</scope>
    <source>
        <strain evidence="1 2">S-58</strain>
    </source>
</reference>
<protein>
    <submittedName>
        <fullName evidence="1">AAA family ATPase</fullName>
    </submittedName>
</protein>